<dbReference type="Gene3D" id="3.40.190.10">
    <property type="entry name" value="Periplasmic binding protein-like II"/>
    <property type="match status" value="2"/>
</dbReference>
<accession>A0A4R7AZN1</accession>
<dbReference type="InterPro" id="IPR001638">
    <property type="entry name" value="Solute-binding_3/MltF_N"/>
</dbReference>
<evidence type="ECO:0000313" key="5">
    <source>
        <dbReference type="Proteomes" id="UP000295611"/>
    </source>
</evidence>
<sequence>MGQFRLGVVVTASALASVFGTTAALAQTTVTILTDDAYPPYSYMDKQQAIGIYPDILRAAAKHIAGYRIELKPTPWRRAMAQLQAGTELAAAPPYYRPLERPYIGSYSAPMLDEHVVVFCGKQIFSDTPRQRWPDDFLGLLFGNNFGFLLGGDNFWRAARSGKIHIEEAPGSRANLLKLVDKRIDCYLNDQLAVRIELGRMQSLGLLSAAQRQQIQEGPTVSTEQSYVGFTNRDNGKFPFKDDFIKKLNAALTTLHQSGEITRIVGRYLNGKN</sequence>
<feature type="signal peptide" evidence="2">
    <location>
        <begin position="1"/>
        <end position="26"/>
    </location>
</feature>
<gene>
    <name evidence="4" type="ORF">DFP86_112109</name>
</gene>
<dbReference type="PANTHER" id="PTHR35936">
    <property type="entry name" value="MEMBRANE-BOUND LYTIC MUREIN TRANSGLYCOSYLASE F"/>
    <property type="match status" value="1"/>
</dbReference>
<dbReference type="SUPFAM" id="SSF53850">
    <property type="entry name" value="Periplasmic binding protein-like II"/>
    <property type="match status" value="1"/>
</dbReference>
<dbReference type="SMART" id="SM00062">
    <property type="entry name" value="PBPb"/>
    <property type="match status" value="1"/>
</dbReference>
<protein>
    <submittedName>
        <fullName evidence="4">Amino acid ABC transporter substrate-binding protein (PAAT family)</fullName>
    </submittedName>
</protein>
<keyword evidence="5" id="KW-1185">Reference proteome</keyword>
<feature type="domain" description="Solute-binding protein family 3/N-terminal" evidence="3">
    <location>
        <begin position="29"/>
        <end position="272"/>
    </location>
</feature>
<dbReference type="AlphaFoldDB" id="A0A4R7AZN1"/>
<dbReference type="RefSeq" id="WP_133682580.1">
    <property type="nucleotide sequence ID" value="NZ_SNZP01000012.1"/>
</dbReference>
<dbReference type="OrthoDB" id="7340028at2"/>
<keyword evidence="1 2" id="KW-0732">Signal</keyword>
<evidence type="ECO:0000256" key="2">
    <source>
        <dbReference type="SAM" id="SignalP"/>
    </source>
</evidence>
<dbReference type="EMBL" id="SNZP01000012">
    <property type="protein sequence ID" value="TDR73905.1"/>
    <property type="molecule type" value="Genomic_DNA"/>
</dbReference>
<feature type="chain" id="PRO_5020387540" evidence="2">
    <location>
        <begin position="27"/>
        <end position="273"/>
    </location>
</feature>
<organism evidence="4 5">
    <name type="scientific">Paludibacterium purpuratum</name>
    <dbReference type="NCBI Taxonomy" id="1144873"/>
    <lineage>
        <taxon>Bacteria</taxon>
        <taxon>Pseudomonadati</taxon>
        <taxon>Pseudomonadota</taxon>
        <taxon>Betaproteobacteria</taxon>
        <taxon>Neisseriales</taxon>
        <taxon>Chromobacteriaceae</taxon>
        <taxon>Paludibacterium</taxon>
    </lineage>
</organism>
<dbReference type="Pfam" id="PF00497">
    <property type="entry name" value="SBP_bac_3"/>
    <property type="match status" value="1"/>
</dbReference>
<reference evidence="4 5" key="1">
    <citation type="submission" date="2019-03" db="EMBL/GenBank/DDBJ databases">
        <title>Genomic Encyclopedia of Type Strains, Phase III (KMG-III): the genomes of soil and plant-associated and newly described type strains.</title>
        <authorList>
            <person name="Whitman W."/>
        </authorList>
    </citation>
    <scope>NUCLEOTIDE SEQUENCE [LARGE SCALE GENOMIC DNA]</scope>
    <source>
        <strain evidence="4 5">CECT 8976</strain>
    </source>
</reference>
<evidence type="ECO:0000313" key="4">
    <source>
        <dbReference type="EMBL" id="TDR73905.1"/>
    </source>
</evidence>
<dbReference type="Proteomes" id="UP000295611">
    <property type="component" value="Unassembled WGS sequence"/>
</dbReference>
<evidence type="ECO:0000256" key="1">
    <source>
        <dbReference type="ARBA" id="ARBA00022729"/>
    </source>
</evidence>
<dbReference type="PANTHER" id="PTHR35936:SF25">
    <property type="entry name" value="ABC TRANSPORTER SUBSTRATE-BINDING PROTEIN"/>
    <property type="match status" value="1"/>
</dbReference>
<name>A0A4R7AZN1_9NEIS</name>
<evidence type="ECO:0000259" key="3">
    <source>
        <dbReference type="SMART" id="SM00062"/>
    </source>
</evidence>
<proteinExistence type="predicted"/>
<comment type="caution">
    <text evidence="4">The sequence shown here is derived from an EMBL/GenBank/DDBJ whole genome shotgun (WGS) entry which is preliminary data.</text>
</comment>